<evidence type="ECO:0000256" key="4">
    <source>
        <dbReference type="ARBA" id="ARBA00023125"/>
    </source>
</evidence>
<evidence type="ECO:0000256" key="3">
    <source>
        <dbReference type="ARBA" id="ARBA00022490"/>
    </source>
</evidence>
<gene>
    <name evidence="7" type="ORF">WT56_34160</name>
</gene>
<organism evidence="7 8">
    <name type="scientific">Burkholderia pseudomultivorans</name>
    <dbReference type="NCBI Taxonomy" id="1207504"/>
    <lineage>
        <taxon>Bacteria</taxon>
        <taxon>Pseudomonadati</taxon>
        <taxon>Pseudomonadota</taxon>
        <taxon>Betaproteobacteria</taxon>
        <taxon>Burkholderiales</taxon>
        <taxon>Burkholderiaceae</taxon>
        <taxon>Burkholderia</taxon>
        <taxon>Burkholderia cepacia complex</taxon>
    </lineage>
</organism>
<evidence type="ECO:0000256" key="2">
    <source>
        <dbReference type="ARBA" id="ARBA00010610"/>
    </source>
</evidence>
<dbReference type="GO" id="GO:0003677">
    <property type="term" value="F:DNA binding"/>
    <property type="evidence" value="ECO:0007669"/>
    <property type="project" value="UniProtKB-KW"/>
</dbReference>
<sequence>MQGSVESYFHLKSQLSDLQQRVDQAREAVKKDAIARIRREMSEFGITPADLGGRRGRTLPKPPAKYRDPVSGATWTGRGREPAWIRGKDPRDFEIDAS</sequence>
<dbReference type="GO" id="GO:0009295">
    <property type="term" value="C:nucleoid"/>
    <property type="evidence" value="ECO:0007669"/>
    <property type="project" value="UniProtKB-SubCell"/>
</dbReference>
<dbReference type="PANTHER" id="PTHR38097:SF2">
    <property type="entry name" value="DNA-BINDING PROTEIN STPA"/>
    <property type="match status" value="1"/>
</dbReference>
<keyword evidence="4" id="KW-0238">DNA-binding</keyword>
<feature type="region of interest" description="Disordered" evidence="5">
    <location>
        <begin position="47"/>
        <end position="98"/>
    </location>
</feature>
<feature type="compositionally biased region" description="Basic and acidic residues" evidence="5">
    <location>
        <begin position="78"/>
        <end position="98"/>
    </location>
</feature>
<evidence type="ECO:0000256" key="5">
    <source>
        <dbReference type="SAM" id="MobiDB-lite"/>
    </source>
</evidence>
<reference evidence="7 8" key="1">
    <citation type="submission" date="2015-11" db="EMBL/GenBank/DDBJ databases">
        <title>Expanding the genomic diversity of Burkholderia species for the development of highly accurate diagnostics.</title>
        <authorList>
            <person name="Sahl J."/>
            <person name="Keim P."/>
            <person name="Wagner D."/>
        </authorList>
    </citation>
    <scope>NUCLEOTIDE SEQUENCE [LARGE SCALE GENOMIC DNA]</scope>
    <source>
        <strain evidence="7 8">MSMB368WGS</strain>
    </source>
</reference>
<dbReference type="RefSeq" id="WP_060239137.1">
    <property type="nucleotide sequence ID" value="NZ_LPJR01000002.1"/>
</dbReference>
<protein>
    <recommendedName>
        <fullName evidence="6">DNA-binding protein H-NS-like C-terminal domain-containing protein</fullName>
    </recommendedName>
</protein>
<accession>A0A132EMK6</accession>
<keyword evidence="3" id="KW-0963">Cytoplasm</keyword>
<comment type="subcellular location">
    <subcellularLocation>
        <location evidence="1">Cytoplasm</location>
        <location evidence="1">Nucleoid</location>
    </subcellularLocation>
</comment>
<evidence type="ECO:0000256" key="1">
    <source>
        <dbReference type="ARBA" id="ARBA00004453"/>
    </source>
</evidence>
<dbReference type="OrthoDB" id="9017589at2"/>
<evidence type="ECO:0000313" key="8">
    <source>
        <dbReference type="Proteomes" id="UP000062912"/>
    </source>
</evidence>
<dbReference type="PANTHER" id="PTHR38097">
    <property type="match status" value="1"/>
</dbReference>
<comment type="caution">
    <text evidence="7">The sequence shown here is derived from an EMBL/GenBank/DDBJ whole genome shotgun (WGS) entry which is preliminary data.</text>
</comment>
<evidence type="ECO:0000259" key="6">
    <source>
        <dbReference type="Pfam" id="PF00816"/>
    </source>
</evidence>
<name>A0A132EMK6_9BURK</name>
<proteinExistence type="inferred from homology"/>
<feature type="domain" description="DNA-binding protein H-NS-like C-terminal" evidence="6">
    <location>
        <begin position="64"/>
        <end position="95"/>
    </location>
</feature>
<dbReference type="SUPFAM" id="SSF81273">
    <property type="entry name" value="H-NS histone-like proteins"/>
    <property type="match status" value="1"/>
</dbReference>
<dbReference type="Proteomes" id="UP000062912">
    <property type="component" value="Unassembled WGS sequence"/>
</dbReference>
<dbReference type="Pfam" id="PF00816">
    <property type="entry name" value="Histone_HNS"/>
    <property type="match status" value="1"/>
</dbReference>
<comment type="similarity">
    <text evidence="2">Belongs to the histone-like protein H-NS family.</text>
</comment>
<dbReference type="InterPro" id="IPR027444">
    <property type="entry name" value="H-NS_C_dom"/>
</dbReference>
<dbReference type="Gene3D" id="4.10.430.30">
    <property type="match status" value="1"/>
</dbReference>
<evidence type="ECO:0000313" key="7">
    <source>
        <dbReference type="EMBL" id="KWF37390.1"/>
    </source>
</evidence>
<dbReference type="EMBL" id="LPJR01000002">
    <property type="protein sequence ID" value="KWF37390.1"/>
    <property type="molecule type" value="Genomic_DNA"/>
</dbReference>
<dbReference type="AlphaFoldDB" id="A0A132EMK6"/>